<accession>A0A509EGF6</accession>
<keyword evidence="2 4" id="KW-0378">Hydrolase</keyword>
<dbReference type="GO" id="GO:0046872">
    <property type="term" value="F:metal ion binding"/>
    <property type="evidence" value="ECO:0007669"/>
    <property type="project" value="UniProtKB-KW"/>
</dbReference>
<name>A0A509EGF6_9HYPH</name>
<keyword evidence="5" id="KW-1185">Reference proteome</keyword>
<dbReference type="EMBL" id="CABFPH010000048">
    <property type="protein sequence ID" value="VUD72724.1"/>
    <property type="molecule type" value="Genomic_DNA"/>
</dbReference>
<evidence type="ECO:0000256" key="1">
    <source>
        <dbReference type="ARBA" id="ARBA00022723"/>
    </source>
</evidence>
<dbReference type="SUPFAM" id="SSF55031">
    <property type="entry name" value="Bacterial exopeptidase dimerisation domain"/>
    <property type="match status" value="1"/>
</dbReference>
<dbReference type="InterPro" id="IPR036264">
    <property type="entry name" value="Bact_exopeptidase_dim_dom"/>
</dbReference>
<sequence length="438" mass="46781">MGYDVGSDTSAGADLGEIERRVLERIDEAAWLDLACALIPAGQPEAENPLDPDEPPAREEGAALFIADILRSLDIPVDLVAKRPGRPNVVGVLPGSDPAAPALILNDHLDTYPAGEWSAWTMTGGHPFRPTRHGNRLYARGTSDTRGNLACTLLAVRAIREAGIRLKGTLKCVYTVDEEKNGPDGSIFLLDEQGLEADYTIVCEPTGWTRADGSWGMGVAVANGGHYLVEIETRGVKTHLWRPDTGVNAVATMARLLGSLETMSFTHRAARLAGGTPPRTAILRVSGGLPREMQFTPDVCRAVIAVVGILPGMSPESVMADIRAVIEAAAEADPELRAEARPYPGALFVDGTLEQDEAADPTAALARAYGRLLGEAPRIYRKNAFNDTIRFAERGHAAITFGPGEDGWPPINEYVDIDKAVAATRILALTILDLLGTA</sequence>
<evidence type="ECO:0000313" key="4">
    <source>
        <dbReference type="EMBL" id="VUD72724.1"/>
    </source>
</evidence>
<dbReference type="Proteomes" id="UP000410984">
    <property type="component" value="Unassembled WGS sequence"/>
</dbReference>
<dbReference type="PANTHER" id="PTHR43808">
    <property type="entry name" value="ACETYLORNITHINE DEACETYLASE"/>
    <property type="match status" value="1"/>
</dbReference>
<dbReference type="InterPro" id="IPR011650">
    <property type="entry name" value="Peptidase_M20_dimer"/>
</dbReference>
<dbReference type="AlphaFoldDB" id="A0A509EGF6"/>
<feature type="domain" description="Peptidase M20 dimerisation" evidence="3">
    <location>
        <begin position="224"/>
        <end position="332"/>
    </location>
</feature>
<evidence type="ECO:0000256" key="2">
    <source>
        <dbReference type="ARBA" id="ARBA00022801"/>
    </source>
</evidence>
<reference evidence="4 5" key="1">
    <citation type="submission" date="2019-06" db="EMBL/GenBank/DDBJ databases">
        <authorList>
            <person name="Rodrigo-Torres L."/>
            <person name="Arahal R. D."/>
            <person name="Lucena T."/>
        </authorList>
    </citation>
    <scope>NUCLEOTIDE SEQUENCE [LARGE SCALE GENOMIC DNA]</scope>
    <source>
        <strain evidence="4 5">SB0023/3</strain>
    </source>
</reference>
<proteinExistence type="predicted"/>
<keyword evidence="1" id="KW-0479">Metal-binding</keyword>
<evidence type="ECO:0000313" key="5">
    <source>
        <dbReference type="Proteomes" id="UP000410984"/>
    </source>
</evidence>
<gene>
    <name evidence="4" type="primary">ylmB_2</name>
    <name evidence="4" type="ORF">MET9862_03324</name>
</gene>
<dbReference type="Gene3D" id="3.40.630.10">
    <property type="entry name" value="Zn peptidases"/>
    <property type="match status" value="2"/>
</dbReference>
<dbReference type="InterPro" id="IPR050072">
    <property type="entry name" value="Peptidase_M20A"/>
</dbReference>
<dbReference type="SUPFAM" id="SSF53187">
    <property type="entry name" value="Zn-dependent exopeptidases"/>
    <property type="match status" value="1"/>
</dbReference>
<evidence type="ECO:0000259" key="3">
    <source>
        <dbReference type="Pfam" id="PF07687"/>
    </source>
</evidence>
<dbReference type="EC" id="3.5.1.-" evidence="4"/>
<protein>
    <submittedName>
        <fullName evidence="4">N-formyl-4-amino-5-aminomethyl-2-methylpyrimidine deformylase</fullName>
        <ecNumber evidence="4">3.5.1.-</ecNumber>
    </submittedName>
</protein>
<dbReference type="InterPro" id="IPR002933">
    <property type="entry name" value="Peptidase_M20"/>
</dbReference>
<dbReference type="Pfam" id="PF07687">
    <property type="entry name" value="M20_dimer"/>
    <property type="match status" value="1"/>
</dbReference>
<dbReference type="Pfam" id="PF01546">
    <property type="entry name" value="Peptidase_M20"/>
    <property type="match status" value="1"/>
</dbReference>
<dbReference type="GO" id="GO:0016787">
    <property type="term" value="F:hydrolase activity"/>
    <property type="evidence" value="ECO:0007669"/>
    <property type="project" value="UniProtKB-KW"/>
</dbReference>
<organism evidence="4 5">
    <name type="scientific">Methylobacterium symbioticum</name>
    <dbReference type="NCBI Taxonomy" id="2584084"/>
    <lineage>
        <taxon>Bacteria</taxon>
        <taxon>Pseudomonadati</taxon>
        <taxon>Pseudomonadota</taxon>
        <taxon>Alphaproteobacteria</taxon>
        <taxon>Hyphomicrobiales</taxon>
        <taxon>Methylobacteriaceae</taxon>
        <taxon>Methylobacterium</taxon>
    </lineage>
</organism>